<evidence type="ECO:0000313" key="5">
    <source>
        <dbReference type="EMBL" id="KAE9403502.1"/>
    </source>
</evidence>
<dbReference type="AlphaFoldDB" id="A0A6A4HW52"/>
<evidence type="ECO:0000256" key="3">
    <source>
        <dbReference type="SAM" id="Phobius"/>
    </source>
</evidence>
<feature type="compositionally biased region" description="Basic and acidic residues" evidence="2">
    <location>
        <begin position="626"/>
        <end position="642"/>
    </location>
</feature>
<dbReference type="Gene3D" id="3.30.40.10">
    <property type="entry name" value="Zinc/RING finger domain, C3HC4 (zinc finger)"/>
    <property type="match status" value="1"/>
</dbReference>
<feature type="transmembrane region" description="Helical" evidence="3">
    <location>
        <begin position="304"/>
        <end position="323"/>
    </location>
</feature>
<dbReference type="PROSITE" id="PS50089">
    <property type="entry name" value="ZF_RING_2"/>
    <property type="match status" value="1"/>
</dbReference>
<dbReference type="OrthoDB" id="66726at2759"/>
<evidence type="ECO:0000256" key="1">
    <source>
        <dbReference type="PROSITE-ProRule" id="PRU00175"/>
    </source>
</evidence>
<dbReference type="GO" id="GO:0008270">
    <property type="term" value="F:zinc ion binding"/>
    <property type="evidence" value="ECO:0007669"/>
    <property type="project" value="UniProtKB-KW"/>
</dbReference>
<evidence type="ECO:0000313" key="6">
    <source>
        <dbReference type="Proteomes" id="UP000799118"/>
    </source>
</evidence>
<dbReference type="EMBL" id="ML769424">
    <property type="protein sequence ID" value="KAE9403502.1"/>
    <property type="molecule type" value="Genomic_DNA"/>
</dbReference>
<dbReference type="GO" id="GO:0016567">
    <property type="term" value="P:protein ubiquitination"/>
    <property type="evidence" value="ECO:0007669"/>
    <property type="project" value="TreeGrafter"/>
</dbReference>
<feature type="transmembrane region" description="Helical" evidence="3">
    <location>
        <begin position="406"/>
        <end position="426"/>
    </location>
</feature>
<dbReference type="PANTHER" id="PTHR22696">
    <property type="entry name" value="E3 UBIQUITIN-PROTEIN LIGASE RNF26"/>
    <property type="match status" value="1"/>
</dbReference>
<feature type="region of interest" description="Disordered" evidence="2">
    <location>
        <begin position="614"/>
        <end position="642"/>
    </location>
</feature>
<organism evidence="5 6">
    <name type="scientific">Gymnopus androsaceus JB14</name>
    <dbReference type="NCBI Taxonomy" id="1447944"/>
    <lineage>
        <taxon>Eukaryota</taxon>
        <taxon>Fungi</taxon>
        <taxon>Dikarya</taxon>
        <taxon>Basidiomycota</taxon>
        <taxon>Agaricomycotina</taxon>
        <taxon>Agaricomycetes</taxon>
        <taxon>Agaricomycetidae</taxon>
        <taxon>Agaricales</taxon>
        <taxon>Marasmiineae</taxon>
        <taxon>Omphalotaceae</taxon>
        <taxon>Gymnopus</taxon>
    </lineage>
</organism>
<keyword evidence="3" id="KW-1133">Transmembrane helix</keyword>
<proteinExistence type="predicted"/>
<dbReference type="GO" id="GO:0006511">
    <property type="term" value="P:ubiquitin-dependent protein catabolic process"/>
    <property type="evidence" value="ECO:0007669"/>
    <property type="project" value="TreeGrafter"/>
</dbReference>
<dbReference type="InterPro" id="IPR013083">
    <property type="entry name" value="Znf_RING/FYVE/PHD"/>
</dbReference>
<keyword evidence="1" id="KW-0862">Zinc</keyword>
<dbReference type="Proteomes" id="UP000799118">
    <property type="component" value="Unassembled WGS sequence"/>
</dbReference>
<name>A0A6A4HW52_9AGAR</name>
<accession>A0A6A4HW52</accession>
<gene>
    <name evidence="5" type="ORF">BT96DRAFT_878605</name>
</gene>
<reference evidence="5" key="1">
    <citation type="journal article" date="2019" name="Environ. Microbiol.">
        <title>Fungal ecological strategies reflected in gene transcription - a case study of two litter decomposers.</title>
        <authorList>
            <person name="Barbi F."/>
            <person name="Kohler A."/>
            <person name="Barry K."/>
            <person name="Baskaran P."/>
            <person name="Daum C."/>
            <person name="Fauchery L."/>
            <person name="Ihrmark K."/>
            <person name="Kuo A."/>
            <person name="LaButti K."/>
            <person name="Lipzen A."/>
            <person name="Morin E."/>
            <person name="Grigoriev I.V."/>
            <person name="Henrissat B."/>
            <person name="Lindahl B."/>
            <person name="Martin F."/>
        </authorList>
    </citation>
    <scope>NUCLEOTIDE SEQUENCE</scope>
    <source>
        <strain evidence="5">JB14</strain>
    </source>
</reference>
<dbReference type="PANTHER" id="PTHR22696:SF1">
    <property type="entry name" value="E3 UBIQUITIN-PROTEIN LIGASE RNF26"/>
    <property type="match status" value="1"/>
</dbReference>
<evidence type="ECO:0000259" key="4">
    <source>
        <dbReference type="PROSITE" id="PS50089"/>
    </source>
</evidence>
<feature type="region of interest" description="Disordered" evidence="2">
    <location>
        <begin position="546"/>
        <end position="565"/>
    </location>
</feature>
<feature type="region of interest" description="Disordered" evidence="2">
    <location>
        <begin position="657"/>
        <end position="683"/>
    </location>
</feature>
<keyword evidence="1" id="KW-0863">Zinc-finger</keyword>
<evidence type="ECO:0000256" key="2">
    <source>
        <dbReference type="SAM" id="MobiDB-lite"/>
    </source>
</evidence>
<keyword evidence="3" id="KW-0472">Membrane</keyword>
<keyword evidence="6" id="KW-1185">Reference proteome</keyword>
<dbReference type="GO" id="GO:0061630">
    <property type="term" value="F:ubiquitin protein ligase activity"/>
    <property type="evidence" value="ECO:0007669"/>
    <property type="project" value="TreeGrafter"/>
</dbReference>
<dbReference type="CDD" id="cd16616">
    <property type="entry name" value="mRING-HC-C4C4_Asi1p-like"/>
    <property type="match status" value="1"/>
</dbReference>
<keyword evidence="3" id="KW-0812">Transmembrane</keyword>
<dbReference type="InterPro" id="IPR001841">
    <property type="entry name" value="Znf_RING"/>
</dbReference>
<dbReference type="Pfam" id="PF13920">
    <property type="entry name" value="zf-C3HC4_3"/>
    <property type="match status" value="1"/>
</dbReference>
<feature type="transmembrane region" description="Helical" evidence="3">
    <location>
        <begin position="156"/>
        <end position="178"/>
    </location>
</feature>
<feature type="domain" description="RING-type" evidence="4">
    <location>
        <begin position="777"/>
        <end position="820"/>
    </location>
</feature>
<sequence length="832" mass="92310">MAHEIAPGANALLNSGLGSSYNISFNLSSIFTYPSRFLARMIQKGDTSAGTSFEIDPTTTWVDQSTMSGVAAATATATAKSVAAAPALFPGPWGFFSSGYVWGLLIMGVLMHRIDNIFVPTTFTFRLYPQTNQRRNRNSILNRFFPININRTSTRLAIHLPTIYFMLRILILWGILILQTSDLFPWTQSAGETESTSANFSLSNIAYRLGTWAASWQMEDVCWHTFCAICAAFCVEGFVKSLDGNGHGFFAFAEHSMQTSTSPFNLVGYAFLLHIYSSPLTHAYKPHKDSEKSELLPSRPESDALIILSIPLLQLTIFHILSVRKRWSRHRLLPTALASALSLTHFHMALFRFMMNVSSSPSTSSPANTSSSYPITSSLLRGYTYTPRHAPHGYPMLNYIPNMFETLLLCTIFLTVFLNVITQFLLTGRVNKPLLGLGISSSTSNESWTEMIPWDEDFGVVLLRVGTASLEATGLRGWGNEVGGVVASSRSRRDDTSRKYGSIRLTRTGVLGVSPGIVTNGKTRTSANGKGKTKTKMLKGWNNEVRDVDLGTDPSNSSGGRRGQWGMNGVFTLNAQWFAELKRFVQISWGVTLGAIKVGWEVLRGRRKLFQGSYRRGVPDQEDDRQDNNKDDEYEDRRKEAEEEELYRRFLRGEHVTDDEDDEFDSSETQGEEDGIDEDDDDADVQELEAVRLYSDLANRESTPGASATSTMLAHMSYTGASPLTRRRYDSLSQNQNQTLLLEDSSDGDDFDVLAVRGSGSGSAAGGNEIDDARRNCVICTTDARVIICWPCRCLAMCDSCRESLAARSSASKHRCPCCRRGVEGYSRIYIP</sequence>
<protein>
    <recommendedName>
        <fullName evidence="4">RING-type domain-containing protein</fullName>
    </recommendedName>
</protein>
<keyword evidence="1" id="KW-0479">Metal-binding</keyword>